<reference evidence="1" key="1">
    <citation type="submission" date="2018-03" db="EMBL/GenBank/DDBJ databases">
        <authorList>
            <person name="Nunes O.C."/>
            <person name="Lopes A.R."/>
            <person name="Froufe H."/>
            <person name="Munoz-Merida A."/>
            <person name="Barroso C."/>
            <person name="Egas C."/>
        </authorList>
    </citation>
    <scope>NUCLEOTIDE SEQUENCE</scope>
    <source>
        <strain evidence="1">ON4</strain>
    </source>
</reference>
<dbReference type="RefSeq" id="WP_026937125.1">
    <property type="nucleotide sequence ID" value="NZ_CP028426.1"/>
</dbReference>
<sequence>MPSYSIEHCEEQLAKVDADLAALEDRPRFDHGMLNIPLSKRVDINAQLDKYKKLMERRKYWANRLSIEKARLAAPVRQAEKERDAAAYRALDLRALLEGKTEVLWSFMTDKWLPIVKINKKTVRVKGASDFLIPADQIYRAR</sequence>
<evidence type="ECO:0000313" key="1">
    <source>
        <dbReference type="EMBL" id="MDJ1371777.1"/>
    </source>
</evidence>
<organism evidence="1 2">
    <name type="scientific">Gulosibacter molinativorax</name>
    <dbReference type="NCBI Taxonomy" id="256821"/>
    <lineage>
        <taxon>Bacteria</taxon>
        <taxon>Bacillati</taxon>
        <taxon>Actinomycetota</taxon>
        <taxon>Actinomycetes</taxon>
        <taxon>Micrococcales</taxon>
        <taxon>Microbacteriaceae</taxon>
        <taxon>Gulosibacter</taxon>
    </lineage>
</organism>
<proteinExistence type="predicted"/>
<reference evidence="1" key="2">
    <citation type="journal article" date="2022" name="Sci. Rep.">
        <title>In silico prediction of the enzymes involved in the degradation of the herbicide molinate by Gulosibacter molinativorax ON4T.</title>
        <authorList>
            <person name="Lopes A.R."/>
            <person name="Bunin E."/>
            <person name="Viana A.T."/>
            <person name="Froufe H."/>
            <person name="Munoz-Merida A."/>
            <person name="Pinho D."/>
            <person name="Figueiredo J."/>
            <person name="Barroso C."/>
            <person name="Vaz-Moreira I."/>
            <person name="Bellanger X."/>
            <person name="Egas C."/>
            <person name="Nunes O.C."/>
        </authorList>
    </citation>
    <scope>NUCLEOTIDE SEQUENCE</scope>
    <source>
        <strain evidence="1">ON4</strain>
    </source>
</reference>
<dbReference type="EMBL" id="PXVD01000016">
    <property type="protein sequence ID" value="MDJ1371777.1"/>
    <property type="molecule type" value="Genomic_DNA"/>
</dbReference>
<protein>
    <submittedName>
        <fullName evidence="1">Uncharacterized protein</fullName>
    </submittedName>
</protein>
<comment type="caution">
    <text evidence="1">The sequence shown here is derived from an EMBL/GenBank/DDBJ whole genome shotgun (WGS) entry which is preliminary data.</text>
</comment>
<accession>A0ABT7C9F0</accession>
<gene>
    <name evidence="1" type="ORF">C7K25_10425</name>
</gene>
<name>A0ABT7C9F0_9MICO</name>
<keyword evidence="2" id="KW-1185">Reference proteome</keyword>
<evidence type="ECO:0000313" key="2">
    <source>
        <dbReference type="Proteomes" id="UP001170379"/>
    </source>
</evidence>
<dbReference type="Proteomes" id="UP001170379">
    <property type="component" value="Unassembled WGS sequence"/>
</dbReference>